<organism evidence="1 2">
    <name type="scientific">Sinanodonta woodiana</name>
    <name type="common">Chinese pond mussel</name>
    <name type="synonym">Anodonta woodiana</name>
    <dbReference type="NCBI Taxonomy" id="1069815"/>
    <lineage>
        <taxon>Eukaryota</taxon>
        <taxon>Metazoa</taxon>
        <taxon>Spiralia</taxon>
        <taxon>Lophotrochozoa</taxon>
        <taxon>Mollusca</taxon>
        <taxon>Bivalvia</taxon>
        <taxon>Autobranchia</taxon>
        <taxon>Heteroconchia</taxon>
        <taxon>Palaeoheterodonta</taxon>
        <taxon>Unionida</taxon>
        <taxon>Unionoidea</taxon>
        <taxon>Unionidae</taxon>
        <taxon>Unioninae</taxon>
        <taxon>Sinanodonta</taxon>
    </lineage>
</organism>
<protein>
    <submittedName>
        <fullName evidence="1">Uncharacterized protein</fullName>
    </submittedName>
</protein>
<proteinExistence type="predicted"/>
<reference evidence="1 2" key="1">
    <citation type="submission" date="2024-11" db="EMBL/GenBank/DDBJ databases">
        <title>Chromosome-level genome assembly of the freshwater bivalve Anodonta woodiana.</title>
        <authorList>
            <person name="Chen X."/>
        </authorList>
    </citation>
    <scope>NUCLEOTIDE SEQUENCE [LARGE SCALE GENOMIC DNA]</scope>
    <source>
        <strain evidence="1">MN2024</strain>
        <tissue evidence="1">Gills</tissue>
    </source>
</reference>
<evidence type="ECO:0000313" key="2">
    <source>
        <dbReference type="Proteomes" id="UP001634394"/>
    </source>
</evidence>
<evidence type="ECO:0000313" key="1">
    <source>
        <dbReference type="EMBL" id="KAL3863396.1"/>
    </source>
</evidence>
<gene>
    <name evidence="1" type="ORF">ACJMK2_005153</name>
</gene>
<name>A0ABD3VQG8_SINWO</name>
<keyword evidence="2" id="KW-1185">Reference proteome</keyword>
<dbReference type="Proteomes" id="UP001634394">
    <property type="component" value="Unassembled WGS sequence"/>
</dbReference>
<accession>A0ABD3VQG8</accession>
<dbReference type="EMBL" id="JBJQND010000010">
    <property type="protein sequence ID" value="KAL3863396.1"/>
    <property type="molecule type" value="Genomic_DNA"/>
</dbReference>
<sequence length="114" mass="13015">MSYCEKIPSLFETLRTLLYTSCIPKMSNPQLVITRCFFLSLICIPLLLPSASSREINPPSPRCIDVHGKCLPRCVHRPDLPINSRRIRQCDGTVLICHNQQCGCIRKNLLDNIY</sequence>
<comment type="caution">
    <text evidence="1">The sequence shown here is derived from an EMBL/GenBank/DDBJ whole genome shotgun (WGS) entry which is preliminary data.</text>
</comment>
<dbReference type="AlphaFoldDB" id="A0ABD3VQG8"/>